<dbReference type="InterPro" id="IPR010290">
    <property type="entry name" value="TM_effector"/>
</dbReference>
<keyword evidence="2" id="KW-0813">Transport</keyword>
<evidence type="ECO:0000313" key="10">
    <source>
        <dbReference type="EMBL" id="CAB4655499.1"/>
    </source>
</evidence>
<organism evidence="10">
    <name type="scientific">freshwater metagenome</name>
    <dbReference type="NCBI Taxonomy" id="449393"/>
    <lineage>
        <taxon>unclassified sequences</taxon>
        <taxon>metagenomes</taxon>
        <taxon>ecological metagenomes</taxon>
    </lineage>
</organism>
<accession>A0A6J6L4Y5</accession>
<dbReference type="CDD" id="cd06173">
    <property type="entry name" value="MFS_MefA_like"/>
    <property type="match status" value="1"/>
</dbReference>
<keyword evidence="4 7" id="KW-0812">Transmembrane</keyword>
<protein>
    <submittedName>
        <fullName evidence="10">Unannotated protein</fullName>
    </submittedName>
</protein>
<dbReference type="SUPFAM" id="SSF103473">
    <property type="entry name" value="MFS general substrate transporter"/>
    <property type="match status" value="1"/>
</dbReference>
<feature type="transmembrane region" description="Helical" evidence="7">
    <location>
        <begin position="286"/>
        <end position="303"/>
    </location>
</feature>
<dbReference type="InterPro" id="IPR020846">
    <property type="entry name" value="MFS_dom"/>
</dbReference>
<keyword evidence="3" id="KW-1003">Cell membrane</keyword>
<evidence type="ECO:0000256" key="5">
    <source>
        <dbReference type="ARBA" id="ARBA00022989"/>
    </source>
</evidence>
<dbReference type="GO" id="GO:0022857">
    <property type="term" value="F:transmembrane transporter activity"/>
    <property type="evidence" value="ECO:0007669"/>
    <property type="project" value="InterPro"/>
</dbReference>
<evidence type="ECO:0000313" key="9">
    <source>
        <dbReference type="EMBL" id="CAB4612230.1"/>
    </source>
</evidence>
<comment type="subcellular location">
    <subcellularLocation>
        <location evidence="1">Cell membrane</location>
        <topology evidence="1">Multi-pass membrane protein</topology>
    </subcellularLocation>
</comment>
<evidence type="ECO:0000256" key="1">
    <source>
        <dbReference type="ARBA" id="ARBA00004651"/>
    </source>
</evidence>
<keyword evidence="5 7" id="KW-1133">Transmembrane helix</keyword>
<dbReference type="Pfam" id="PF05977">
    <property type="entry name" value="MFS_3"/>
    <property type="match status" value="1"/>
</dbReference>
<sequence>MAKWSIDITPLRTSKDFRNLFTSGMITYLGSMITYVAIPFQVAHLTGSFVAVGAVGLVELVPLILFGLYGGALADTLDRRRIVLWTELAAIVLLAVLCLNSMIPEPQLWLIYVLAFLLAAESGLQSPSLNAIMPRVVKHDELAAAGALRMVRYNVGSIVGPAVGGLIIAFGGVGLAYGVDLASYVVSAFFLFKLRSLEPIREVTERAGVAHILEGMKYALSRKDLLGTYIVDLIAMIFAFPIALYPFLAQQFDAPWALGMLYAATAVGALFVTLTSGWTSRMKKHGRFVVIAAALWGLCIALVGIAPNIWWVLIFLMLAGAADIVSGIFRGLVWNQTIPDGVRGRMAGIEMLSYSVGPLLGQVRSSTVASLTSLRFSFASGGLLCVVGVGLAAVLTPALWNYDLDTNEHAQRERDVRDELGEI</sequence>
<feature type="transmembrane region" description="Helical" evidence="7">
    <location>
        <begin position="376"/>
        <end position="400"/>
    </location>
</feature>
<keyword evidence="6 7" id="KW-0472">Membrane</keyword>
<evidence type="ECO:0000256" key="6">
    <source>
        <dbReference type="ARBA" id="ARBA00023136"/>
    </source>
</evidence>
<feature type="transmembrane region" description="Helical" evidence="7">
    <location>
        <begin position="82"/>
        <end position="103"/>
    </location>
</feature>
<gene>
    <name evidence="9" type="ORF">UFOPK1908_00124</name>
    <name evidence="10" type="ORF">UFOPK2282_00196</name>
    <name evidence="11" type="ORF">UFOPK3576_01547</name>
</gene>
<name>A0A6J6L4Y5_9ZZZZ</name>
<feature type="transmembrane region" description="Helical" evidence="7">
    <location>
        <begin position="226"/>
        <end position="248"/>
    </location>
</feature>
<feature type="transmembrane region" description="Helical" evidence="7">
    <location>
        <begin position="309"/>
        <end position="333"/>
    </location>
</feature>
<dbReference type="EMBL" id="CAEZWR010000013">
    <property type="protein sequence ID" value="CAB4655499.1"/>
    <property type="molecule type" value="Genomic_DNA"/>
</dbReference>
<reference evidence="10" key="1">
    <citation type="submission" date="2020-05" db="EMBL/GenBank/DDBJ databases">
        <authorList>
            <person name="Chiriac C."/>
            <person name="Salcher M."/>
            <person name="Ghai R."/>
            <person name="Kavagutti S V."/>
        </authorList>
    </citation>
    <scope>NUCLEOTIDE SEQUENCE</scope>
</reference>
<dbReference type="AlphaFoldDB" id="A0A6J6L4Y5"/>
<dbReference type="GO" id="GO:0005886">
    <property type="term" value="C:plasma membrane"/>
    <property type="evidence" value="ECO:0007669"/>
    <property type="project" value="UniProtKB-SubCell"/>
</dbReference>
<evidence type="ECO:0000256" key="2">
    <source>
        <dbReference type="ARBA" id="ARBA00022448"/>
    </source>
</evidence>
<evidence type="ECO:0000256" key="3">
    <source>
        <dbReference type="ARBA" id="ARBA00022475"/>
    </source>
</evidence>
<proteinExistence type="predicted"/>
<feature type="transmembrane region" description="Helical" evidence="7">
    <location>
        <begin position="254"/>
        <end position="274"/>
    </location>
</feature>
<feature type="transmembrane region" description="Helical" evidence="7">
    <location>
        <begin position="20"/>
        <end position="42"/>
    </location>
</feature>
<dbReference type="InterPro" id="IPR036259">
    <property type="entry name" value="MFS_trans_sf"/>
</dbReference>
<dbReference type="PANTHER" id="PTHR23513">
    <property type="entry name" value="INTEGRAL MEMBRANE EFFLUX PROTEIN-RELATED"/>
    <property type="match status" value="1"/>
</dbReference>
<evidence type="ECO:0000256" key="7">
    <source>
        <dbReference type="SAM" id="Phobius"/>
    </source>
</evidence>
<dbReference type="EMBL" id="CAFBMO010000095">
    <property type="protein sequence ID" value="CAB4918296.1"/>
    <property type="molecule type" value="Genomic_DNA"/>
</dbReference>
<dbReference type="EMBL" id="CAEZVB010000002">
    <property type="protein sequence ID" value="CAB4612230.1"/>
    <property type="molecule type" value="Genomic_DNA"/>
</dbReference>
<feature type="transmembrane region" description="Helical" evidence="7">
    <location>
        <begin position="150"/>
        <end position="169"/>
    </location>
</feature>
<dbReference type="Gene3D" id="1.20.1250.20">
    <property type="entry name" value="MFS general substrate transporter like domains"/>
    <property type="match status" value="2"/>
</dbReference>
<feature type="transmembrane region" description="Helical" evidence="7">
    <location>
        <begin position="48"/>
        <end position="70"/>
    </location>
</feature>
<dbReference type="PROSITE" id="PS50850">
    <property type="entry name" value="MFS"/>
    <property type="match status" value="1"/>
</dbReference>
<dbReference type="PANTHER" id="PTHR23513:SF9">
    <property type="entry name" value="ENTEROBACTIN EXPORTER ENTS"/>
    <property type="match status" value="1"/>
</dbReference>
<evidence type="ECO:0000313" key="11">
    <source>
        <dbReference type="EMBL" id="CAB4918296.1"/>
    </source>
</evidence>
<feature type="domain" description="Major facilitator superfamily (MFS) profile" evidence="8">
    <location>
        <begin position="203"/>
        <end position="423"/>
    </location>
</feature>
<evidence type="ECO:0000256" key="4">
    <source>
        <dbReference type="ARBA" id="ARBA00022692"/>
    </source>
</evidence>
<evidence type="ECO:0000259" key="8">
    <source>
        <dbReference type="PROSITE" id="PS50850"/>
    </source>
</evidence>